<dbReference type="PANTHER" id="PTHR46211">
    <property type="entry name" value="GLYCEROPHOSPHORYL DIESTER PHOSPHODIESTERASE"/>
    <property type="match status" value="1"/>
</dbReference>
<dbReference type="Gene3D" id="3.20.20.190">
    <property type="entry name" value="Phosphatidylinositol (PI) phosphodiesterase"/>
    <property type="match status" value="1"/>
</dbReference>
<dbReference type="RefSeq" id="WP_381508959.1">
    <property type="nucleotide sequence ID" value="NZ_JBHUOM010000048.1"/>
</dbReference>
<name>A0ABW6AVN9_9BACT</name>
<dbReference type="EMBL" id="JBHUOM010000048">
    <property type="protein sequence ID" value="MFD2938095.1"/>
    <property type="molecule type" value="Genomic_DNA"/>
</dbReference>
<accession>A0ABW6AVN9</accession>
<dbReference type="PANTHER" id="PTHR46211:SF14">
    <property type="entry name" value="GLYCEROPHOSPHODIESTER PHOSPHODIESTERASE"/>
    <property type="match status" value="1"/>
</dbReference>
<proteinExistence type="predicted"/>
<evidence type="ECO:0000259" key="1">
    <source>
        <dbReference type="PROSITE" id="PS51704"/>
    </source>
</evidence>
<dbReference type="InterPro" id="IPR017946">
    <property type="entry name" value="PLC-like_Pdiesterase_TIM-brl"/>
</dbReference>
<organism evidence="2 3">
    <name type="scientific">Spirosoma flavum</name>
    <dbReference type="NCBI Taxonomy" id="2048557"/>
    <lineage>
        <taxon>Bacteria</taxon>
        <taxon>Pseudomonadati</taxon>
        <taxon>Bacteroidota</taxon>
        <taxon>Cytophagia</taxon>
        <taxon>Cytophagales</taxon>
        <taxon>Cytophagaceae</taxon>
        <taxon>Spirosoma</taxon>
    </lineage>
</organism>
<dbReference type="Pfam" id="PF03009">
    <property type="entry name" value="GDPD"/>
    <property type="match status" value="1"/>
</dbReference>
<comment type="caution">
    <text evidence="2">The sequence shown here is derived from an EMBL/GenBank/DDBJ whole genome shotgun (WGS) entry which is preliminary data.</text>
</comment>
<dbReference type="Proteomes" id="UP001597512">
    <property type="component" value="Unassembled WGS sequence"/>
</dbReference>
<gene>
    <name evidence="2" type="ORF">ACFS25_30295</name>
</gene>
<evidence type="ECO:0000313" key="3">
    <source>
        <dbReference type="Proteomes" id="UP001597512"/>
    </source>
</evidence>
<feature type="domain" description="GP-PDE" evidence="1">
    <location>
        <begin position="14"/>
        <end position="302"/>
    </location>
</feature>
<dbReference type="SUPFAM" id="SSF51695">
    <property type="entry name" value="PLC-like phosphodiesterases"/>
    <property type="match status" value="1"/>
</dbReference>
<protein>
    <submittedName>
        <fullName evidence="2">Glycerophosphodiester phosphodiesterase family protein</fullName>
    </submittedName>
</protein>
<evidence type="ECO:0000313" key="2">
    <source>
        <dbReference type="EMBL" id="MFD2938095.1"/>
    </source>
</evidence>
<sequence length="302" mass="34364">MTYAAIVQLDSPTFDVQGHRGCRGLMPENTVPAFLKALDLGVTTLEMDVVISKDQQVVVSHDPYFSSAFSIAPNGIPVDKKEQKSLVLYQMNYDDIKRYDVGSNGNPAYPEQQKLKIYKPLLSEVIEQAEAYRKAKNLPLFSYNIEIKSDPSEYNKSQPEPAAFCDLVQKVLNKQFMAERVNANRIVIQSFDFAILNQWKKGVDHISADAGSEPENKYPKVRLSALVENLRSPEKNLEELDFKPDIYSPHFRLVSQDKITRLHKQGIKVIPWTVNQRDDMKRLKEWGVDGLITDYPDRASGL</sequence>
<dbReference type="InterPro" id="IPR030395">
    <property type="entry name" value="GP_PDE_dom"/>
</dbReference>
<keyword evidence="3" id="KW-1185">Reference proteome</keyword>
<dbReference type="PROSITE" id="PS51704">
    <property type="entry name" value="GP_PDE"/>
    <property type="match status" value="1"/>
</dbReference>
<reference evidence="3" key="1">
    <citation type="journal article" date="2019" name="Int. J. Syst. Evol. Microbiol.">
        <title>The Global Catalogue of Microorganisms (GCM) 10K type strain sequencing project: providing services to taxonomists for standard genome sequencing and annotation.</title>
        <authorList>
            <consortium name="The Broad Institute Genomics Platform"/>
            <consortium name="The Broad Institute Genome Sequencing Center for Infectious Disease"/>
            <person name="Wu L."/>
            <person name="Ma J."/>
        </authorList>
    </citation>
    <scope>NUCLEOTIDE SEQUENCE [LARGE SCALE GENOMIC DNA]</scope>
    <source>
        <strain evidence="3">KCTC 52490</strain>
    </source>
</reference>